<evidence type="ECO:0000313" key="2">
    <source>
        <dbReference type="Proteomes" id="UP001164929"/>
    </source>
</evidence>
<name>A0AAD6LDQ3_9ROSI</name>
<dbReference type="AlphaFoldDB" id="A0AAD6LDQ3"/>
<evidence type="ECO:0000313" key="1">
    <source>
        <dbReference type="EMBL" id="KAJ6958808.1"/>
    </source>
</evidence>
<dbReference type="Proteomes" id="UP001164929">
    <property type="component" value="Chromosome 18"/>
</dbReference>
<organism evidence="1 2">
    <name type="scientific">Populus alba x Populus x berolinensis</name>
    <dbReference type="NCBI Taxonomy" id="444605"/>
    <lineage>
        <taxon>Eukaryota</taxon>
        <taxon>Viridiplantae</taxon>
        <taxon>Streptophyta</taxon>
        <taxon>Embryophyta</taxon>
        <taxon>Tracheophyta</taxon>
        <taxon>Spermatophyta</taxon>
        <taxon>Magnoliopsida</taxon>
        <taxon>eudicotyledons</taxon>
        <taxon>Gunneridae</taxon>
        <taxon>Pentapetalae</taxon>
        <taxon>rosids</taxon>
        <taxon>fabids</taxon>
        <taxon>Malpighiales</taxon>
        <taxon>Salicaceae</taxon>
        <taxon>Saliceae</taxon>
        <taxon>Populus</taxon>
    </lineage>
</organism>
<accession>A0AAD6LDQ3</accession>
<reference evidence="1 2" key="1">
    <citation type="journal article" date="2023" name="Mol. Ecol. Resour.">
        <title>Chromosome-level genome assembly of a triploid poplar Populus alba 'Berolinensis'.</title>
        <authorList>
            <person name="Chen S."/>
            <person name="Yu Y."/>
            <person name="Wang X."/>
            <person name="Wang S."/>
            <person name="Zhang T."/>
            <person name="Zhou Y."/>
            <person name="He R."/>
            <person name="Meng N."/>
            <person name="Wang Y."/>
            <person name="Liu W."/>
            <person name="Liu Z."/>
            <person name="Liu J."/>
            <person name="Guo Q."/>
            <person name="Huang H."/>
            <person name="Sederoff R.R."/>
            <person name="Wang G."/>
            <person name="Qu G."/>
            <person name="Chen S."/>
        </authorList>
    </citation>
    <scope>NUCLEOTIDE SEQUENCE [LARGE SCALE GENOMIC DNA]</scope>
    <source>
        <strain evidence="1">SC-2020</strain>
    </source>
</reference>
<gene>
    <name evidence="1" type="ORF">NC653_040435</name>
</gene>
<dbReference type="EMBL" id="JAQIZT010000018">
    <property type="protein sequence ID" value="KAJ6958808.1"/>
    <property type="molecule type" value="Genomic_DNA"/>
</dbReference>
<sequence length="74" mass="8084">MVQVKLTSGNKVAQLDILAMGNDKFSLLSCLMTCVDGHIAAMDRGRQGESIILLLTRRKCILQACFLDMAAIDL</sequence>
<keyword evidence="2" id="KW-1185">Reference proteome</keyword>
<comment type="caution">
    <text evidence="1">The sequence shown here is derived from an EMBL/GenBank/DDBJ whole genome shotgun (WGS) entry which is preliminary data.</text>
</comment>
<proteinExistence type="predicted"/>
<protein>
    <submittedName>
        <fullName evidence="1">Uncharacterized protein</fullName>
    </submittedName>
</protein>